<feature type="repeat" description="TPR" evidence="5">
    <location>
        <begin position="156"/>
        <end position="189"/>
    </location>
</feature>
<proteinExistence type="predicted"/>
<keyword evidence="9" id="KW-1185">Reference proteome</keyword>
<dbReference type="InterPro" id="IPR011990">
    <property type="entry name" value="TPR-like_helical_dom_sf"/>
</dbReference>
<dbReference type="InterPro" id="IPR051263">
    <property type="entry name" value="C-type_cytochrome_biogenesis"/>
</dbReference>
<evidence type="ECO:0000313" key="9">
    <source>
        <dbReference type="Proteomes" id="UP001595976"/>
    </source>
</evidence>
<dbReference type="EMBL" id="JBHSLI010000002">
    <property type="protein sequence ID" value="MFC5292802.1"/>
    <property type="molecule type" value="Genomic_DNA"/>
</dbReference>
<reference evidence="9" key="1">
    <citation type="journal article" date="2019" name="Int. J. Syst. Evol. Microbiol.">
        <title>The Global Catalogue of Microorganisms (GCM) 10K type strain sequencing project: providing services to taxonomists for standard genome sequencing and annotation.</title>
        <authorList>
            <consortium name="The Broad Institute Genomics Platform"/>
            <consortium name="The Broad Institute Genome Sequencing Center for Infectious Disease"/>
            <person name="Wu L."/>
            <person name="Ma J."/>
        </authorList>
    </citation>
    <scope>NUCLEOTIDE SEQUENCE [LARGE SCALE GENOMIC DNA]</scope>
    <source>
        <strain evidence="9">CGMCC 1.15643</strain>
    </source>
</reference>
<evidence type="ECO:0000256" key="5">
    <source>
        <dbReference type="PROSITE-ProRule" id="PRU00339"/>
    </source>
</evidence>
<evidence type="ECO:0000256" key="1">
    <source>
        <dbReference type="ARBA" id="ARBA00004196"/>
    </source>
</evidence>
<name>A0ABW0F072_9HYPH</name>
<protein>
    <submittedName>
        <fullName evidence="8">C-type cytochrome biogenesis protein CcmI</fullName>
    </submittedName>
</protein>
<comment type="caution">
    <text evidence="8">The sequence shown here is derived from an EMBL/GenBank/DDBJ whole genome shotgun (WGS) entry which is preliminary data.</text>
</comment>
<keyword evidence="4 5" id="KW-0802">TPR repeat</keyword>
<evidence type="ECO:0000256" key="2">
    <source>
        <dbReference type="ARBA" id="ARBA00022737"/>
    </source>
</evidence>
<accession>A0ABW0F072</accession>
<gene>
    <name evidence="8" type="primary">ccmI</name>
    <name evidence="8" type="ORF">ACFPK2_07345</name>
</gene>
<dbReference type="InterPro" id="IPR017560">
    <property type="entry name" value="Cyt_c_biogenesis_CcmI"/>
</dbReference>
<keyword evidence="6" id="KW-0472">Membrane</keyword>
<feature type="domain" description="Cytochrome c-type biogenesis protein H TPR" evidence="7">
    <location>
        <begin position="137"/>
        <end position="262"/>
    </location>
</feature>
<dbReference type="Gene3D" id="1.25.40.10">
    <property type="entry name" value="Tetratricopeptide repeat domain"/>
    <property type="match status" value="1"/>
</dbReference>
<evidence type="ECO:0000313" key="8">
    <source>
        <dbReference type="EMBL" id="MFC5292802.1"/>
    </source>
</evidence>
<keyword evidence="2" id="KW-0677">Repeat</keyword>
<comment type="subcellular location">
    <subcellularLocation>
        <location evidence="1">Cell envelope</location>
    </subcellularLocation>
</comment>
<dbReference type="InterPro" id="IPR019734">
    <property type="entry name" value="TPR_rpt"/>
</dbReference>
<feature type="transmembrane region" description="Helical" evidence="6">
    <location>
        <begin position="98"/>
        <end position="115"/>
    </location>
</feature>
<keyword evidence="6" id="KW-1133">Transmembrane helix</keyword>
<dbReference type="Pfam" id="PF23914">
    <property type="entry name" value="TPR_CcmH_CycH"/>
    <property type="match status" value="1"/>
</dbReference>
<dbReference type="PANTHER" id="PTHR47870:SF1">
    <property type="entry name" value="CYTOCHROME C-TYPE BIOGENESIS PROTEIN CCMH"/>
    <property type="match status" value="1"/>
</dbReference>
<dbReference type="NCBIfam" id="TIGR03142">
    <property type="entry name" value="cytochro_ccmI"/>
    <property type="match status" value="1"/>
</dbReference>
<dbReference type="PANTHER" id="PTHR47870">
    <property type="entry name" value="CYTOCHROME C-TYPE BIOGENESIS PROTEIN CCMH"/>
    <property type="match status" value="1"/>
</dbReference>
<evidence type="ECO:0000256" key="6">
    <source>
        <dbReference type="SAM" id="Phobius"/>
    </source>
</evidence>
<organism evidence="8 9">
    <name type="scientific">Bosea minatitlanensis</name>
    <dbReference type="NCBI Taxonomy" id="128782"/>
    <lineage>
        <taxon>Bacteria</taxon>
        <taxon>Pseudomonadati</taxon>
        <taxon>Pseudomonadota</taxon>
        <taxon>Alphaproteobacteria</taxon>
        <taxon>Hyphomicrobiales</taxon>
        <taxon>Boseaceae</taxon>
        <taxon>Bosea</taxon>
    </lineage>
</organism>
<evidence type="ECO:0000259" key="7">
    <source>
        <dbReference type="Pfam" id="PF23914"/>
    </source>
</evidence>
<evidence type="ECO:0000256" key="3">
    <source>
        <dbReference type="ARBA" id="ARBA00022748"/>
    </source>
</evidence>
<feature type="transmembrane region" description="Helical" evidence="6">
    <location>
        <begin position="6"/>
        <end position="22"/>
    </location>
</feature>
<sequence>MMIWAVFAAMTGAAIFALLWPLSRVSLQGFADTADARSLYRSQLGEIDRDVARGLIAAEEADAARVEAGRRLLRAAGDEVSPAGETEPSLRRRRASSALMLSLVPLLALLVYGSYGSPDAPDQPLAARLAKAGAQQDFAVIFARMEAHLAAHPADARGWTLIAPIYLRQGRYDDAANAFASALRHGRASAELWSGLGEARTLAAEGVVTAAAREAFSDALKLDPRNPQARYYLALAQEQDGDTQGAAGSLKRLLADTPPDAPWAAPVRDRLARLEGAAGGEAIAALPEAERQQAIRGMVEGLAGRLEAGGGTLAEWTRLIRARAVLGQKEEARQAVKTARERLAGDASALAAIEALAHELALKEAAP</sequence>
<dbReference type="SUPFAM" id="SSF48452">
    <property type="entry name" value="TPR-like"/>
    <property type="match status" value="1"/>
</dbReference>
<keyword evidence="6" id="KW-0812">Transmembrane</keyword>
<keyword evidence="3" id="KW-0201">Cytochrome c-type biogenesis</keyword>
<dbReference type="RefSeq" id="WP_158447008.1">
    <property type="nucleotide sequence ID" value="NZ_JBHSLI010000002.1"/>
</dbReference>
<evidence type="ECO:0000256" key="4">
    <source>
        <dbReference type="ARBA" id="ARBA00022803"/>
    </source>
</evidence>
<dbReference type="PROSITE" id="PS50005">
    <property type="entry name" value="TPR"/>
    <property type="match status" value="1"/>
</dbReference>
<dbReference type="InterPro" id="IPR056413">
    <property type="entry name" value="TPR_CcmH_CycH"/>
</dbReference>
<dbReference type="Proteomes" id="UP001595976">
    <property type="component" value="Unassembled WGS sequence"/>
</dbReference>